<sequence length="52" mass="6100">VNVIETTEKVVDIPVVKQREVPQVQTIERIVEVPMVPCSEWELPRRFRIWGA</sequence>
<evidence type="ECO:0000313" key="2">
    <source>
        <dbReference type="Proteomes" id="UP000186817"/>
    </source>
</evidence>
<accession>A0A1Q8ZXV8</accession>
<feature type="non-terminal residue" evidence="1">
    <location>
        <position position="1"/>
    </location>
</feature>
<dbReference type="Proteomes" id="UP000186817">
    <property type="component" value="Unassembled WGS sequence"/>
</dbReference>
<evidence type="ECO:0000313" key="1">
    <source>
        <dbReference type="EMBL" id="OLP46813.1"/>
    </source>
</evidence>
<name>A0A1Q8ZXV8_SYMMI</name>
<reference evidence="1 2" key="1">
    <citation type="submission" date="2016-02" db="EMBL/GenBank/DDBJ databases">
        <title>Genome analysis of coral dinoflagellate symbionts highlights evolutionary adaptations to a symbiotic lifestyle.</title>
        <authorList>
            <person name="Aranda M."/>
            <person name="Li Y."/>
            <person name="Liew Y.J."/>
            <person name="Baumgarten S."/>
            <person name="Simakov O."/>
            <person name="Wilson M."/>
            <person name="Piel J."/>
            <person name="Ashoor H."/>
            <person name="Bougouffa S."/>
            <person name="Bajic V.B."/>
            <person name="Ryu T."/>
            <person name="Ravasi T."/>
            <person name="Bayer T."/>
            <person name="Micklem G."/>
            <person name="Kim H."/>
            <person name="Bhak J."/>
            <person name="Lajeunesse T.C."/>
            <person name="Voolstra C.R."/>
        </authorList>
    </citation>
    <scope>NUCLEOTIDE SEQUENCE [LARGE SCALE GENOMIC DNA]</scope>
    <source>
        <strain evidence="1 2">CCMP2467</strain>
    </source>
</reference>
<gene>
    <name evidence="1" type="ORF">AK812_SmicGene48732</name>
</gene>
<comment type="caution">
    <text evidence="1">The sequence shown here is derived from an EMBL/GenBank/DDBJ whole genome shotgun (WGS) entry which is preliminary data.</text>
</comment>
<keyword evidence="2" id="KW-1185">Reference proteome</keyword>
<organism evidence="1 2">
    <name type="scientific">Symbiodinium microadriaticum</name>
    <name type="common">Dinoflagellate</name>
    <name type="synonym">Zooxanthella microadriatica</name>
    <dbReference type="NCBI Taxonomy" id="2951"/>
    <lineage>
        <taxon>Eukaryota</taxon>
        <taxon>Sar</taxon>
        <taxon>Alveolata</taxon>
        <taxon>Dinophyceae</taxon>
        <taxon>Suessiales</taxon>
        <taxon>Symbiodiniaceae</taxon>
        <taxon>Symbiodinium</taxon>
    </lineage>
</organism>
<protein>
    <submittedName>
        <fullName evidence="1">Uncharacterized protein</fullName>
    </submittedName>
</protein>
<dbReference type="OrthoDB" id="444216at2759"/>
<proteinExistence type="predicted"/>
<dbReference type="EMBL" id="LSRX01008699">
    <property type="protein sequence ID" value="OLP46813.1"/>
    <property type="molecule type" value="Genomic_DNA"/>
</dbReference>
<dbReference type="AlphaFoldDB" id="A0A1Q8ZXV8"/>